<evidence type="ECO:0000313" key="2">
    <source>
        <dbReference type="Proteomes" id="UP000499080"/>
    </source>
</evidence>
<dbReference type="Proteomes" id="UP000499080">
    <property type="component" value="Unassembled WGS sequence"/>
</dbReference>
<name>A0A4Y2VRV2_ARAVE</name>
<comment type="caution">
    <text evidence="1">The sequence shown here is derived from an EMBL/GenBank/DDBJ whole genome shotgun (WGS) entry which is preliminary data.</text>
</comment>
<evidence type="ECO:0000313" key="1">
    <source>
        <dbReference type="EMBL" id="GBO26914.1"/>
    </source>
</evidence>
<proteinExistence type="predicted"/>
<protein>
    <submittedName>
        <fullName evidence="1">Uncharacterized protein</fullName>
    </submittedName>
</protein>
<organism evidence="1 2">
    <name type="scientific">Araneus ventricosus</name>
    <name type="common">Orbweaver spider</name>
    <name type="synonym">Epeira ventricosa</name>
    <dbReference type="NCBI Taxonomy" id="182803"/>
    <lineage>
        <taxon>Eukaryota</taxon>
        <taxon>Metazoa</taxon>
        <taxon>Ecdysozoa</taxon>
        <taxon>Arthropoda</taxon>
        <taxon>Chelicerata</taxon>
        <taxon>Arachnida</taxon>
        <taxon>Araneae</taxon>
        <taxon>Araneomorphae</taxon>
        <taxon>Entelegynae</taxon>
        <taxon>Araneoidea</taxon>
        <taxon>Araneidae</taxon>
        <taxon>Araneus</taxon>
    </lineage>
</organism>
<reference evidence="1 2" key="1">
    <citation type="journal article" date="2019" name="Sci. Rep.">
        <title>Orb-weaving spider Araneus ventricosus genome elucidates the spidroin gene catalogue.</title>
        <authorList>
            <person name="Kono N."/>
            <person name="Nakamura H."/>
            <person name="Ohtoshi R."/>
            <person name="Moran D.A.P."/>
            <person name="Shinohara A."/>
            <person name="Yoshida Y."/>
            <person name="Fujiwara M."/>
            <person name="Mori M."/>
            <person name="Tomita M."/>
            <person name="Arakawa K."/>
        </authorList>
    </citation>
    <scope>NUCLEOTIDE SEQUENCE [LARGE SCALE GENOMIC DNA]</scope>
</reference>
<accession>A0A4Y2VRV2</accession>
<keyword evidence="2" id="KW-1185">Reference proteome</keyword>
<dbReference type="AlphaFoldDB" id="A0A4Y2VRV2"/>
<sequence>MGSSNRIRGQYKSPFCRLVSDTYSSATTDLKVAPEHPGRPLYMLDVLDQDLETLPETTCKWLLHGNKCCEGCGGRSVINDSNKISEHEVHV</sequence>
<gene>
    <name evidence="1" type="ORF">AVEN_32167_1</name>
</gene>
<dbReference type="EMBL" id="BGPR01049914">
    <property type="protein sequence ID" value="GBO26914.1"/>
    <property type="molecule type" value="Genomic_DNA"/>
</dbReference>